<name>A0ABT5EV46_9BACT</name>
<evidence type="ECO:0000313" key="1">
    <source>
        <dbReference type="EMBL" id="MDC0744777.1"/>
    </source>
</evidence>
<evidence type="ECO:0000313" key="2">
    <source>
        <dbReference type="Proteomes" id="UP001221411"/>
    </source>
</evidence>
<accession>A0ABT5EV46</accession>
<keyword evidence="2" id="KW-1185">Reference proteome</keyword>
<dbReference type="EMBL" id="JAQNDO010000001">
    <property type="protein sequence ID" value="MDC0744777.1"/>
    <property type="molecule type" value="Genomic_DNA"/>
</dbReference>
<sequence length="286" mass="30408">MSKKNPPPAASVSEADLRLVLRDALARLAKPTSAAELRKALPKPYQQPLAEITRHLVELAREPGVFVFQDGKTSRYSLQDARETAARAVLTTLSHGPLPKASLQAGVKRTAPGFEKALPAALDDLLARGAVREHPKVGKHPARYGREPPDATPFLAKALQEMQAVHKKLAPCGVTKAALYAALGHALGVTKAGGEGATDDDAVLAALRELASREPPGALLSVRALRGLGPLSKPRFDSAVLRLSRAGKVVLHHHDFPASLPETERAELVQDERGTHYVGIAPGRSA</sequence>
<dbReference type="Proteomes" id="UP001221411">
    <property type="component" value="Unassembled WGS sequence"/>
</dbReference>
<comment type="caution">
    <text evidence="1">The sequence shown here is derived from an EMBL/GenBank/DDBJ whole genome shotgun (WGS) entry which is preliminary data.</text>
</comment>
<protein>
    <recommendedName>
        <fullName evidence="3">HTH HARE-type domain-containing protein</fullName>
    </recommendedName>
</protein>
<reference evidence="1 2" key="1">
    <citation type="submission" date="2022-11" db="EMBL/GenBank/DDBJ databases">
        <title>Minimal conservation of predation-associated metabolite biosynthetic gene clusters underscores biosynthetic potential of Myxococcota including descriptions for ten novel species: Archangium lansinium sp. nov., Myxococcus landrumus sp. nov., Nannocystis bai.</title>
        <authorList>
            <person name="Ahearne A."/>
            <person name="Stevens C."/>
            <person name="Dowd S."/>
        </authorList>
    </citation>
    <scope>NUCLEOTIDE SEQUENCE [LARGE SCALE GENOMIC DNA]</scope>
    <source>
        <strain evidence="1 2">RJM3</strain>
    </source>
</reference>
<gene>
    <name evidence="1" type="ORF">POL67_25825</name>
</gene>
<proteinExistence type="predicted"/>
<dbReference type="RefSeq" id="WP_271921665.1">
    <property type="nucleotide sequence ID" value="NZ_JAQNDO010000001.1"/>
</dbReference>
<evidence type="ECO:0008006" key="3">
    <source>
        <dbReference type="Google" id="ProtNLM"/>
    </source>
</evidence>
<organism evidence="1 2">
    <name type="scientific">Polyangium mundeleinium</name>
    <dbReference type="NCBI Taxonomy" id="2995306"/>
    <lineage>
        <taxon>Bacteria</taxon>
        <taxon>Pseudomonadati</taxon>
        <taxon>Myxococcota</taxon>
        <taxon>Polyangia</taxon>
        <taxon>Polyangiales</taxon>
        <taxon>Polyangiaceae</taxon>
        <taxon>Polyangium</taxon>
    </lineage>
</organism>